<name>A0A3R9EW61_9PSEU</name>
<protein>
    <submittedName>
        <fullName evidence="2">Uncharacterized protein</fullName>
    </submittedName>
</protein>
<organism evidence="2 3">
    <name type="scientific">Amycolatopsis eburnea</name>
    <dbReference type="NCBI Taxonomy" id="2267691"/>
    <lineage>
        <taxon>Bacteria</taxon>
        <taxon>Bacillati</taxon>
        <taxon>Actinomycetota</taxon>
        <taxon>Actinomycetes</taxon>
        <taxon>Pseudonocardiales</taxon>
        <taxon>Pseudonocardiaceae</taxon>
        <taxon>Amycolatopsis</taxon>
    </lineage>
</organism>
<feature type="signal peptide" evidence="1">
    <location>
        <begin position="1"/>
        <end position="21"/>
    </location>
</feature>
<reference evidence="2 3" key="1">
    <citation type="submission" date="2018-12" db="EMBL/GenBank/DDBJ databases">
        <title>Amycolatopsis eburnea sp. nov. actinomycete associate with arbuscular mycorrhiza fungal spore.</title>
        <authorList>
            <person name="Lumyong S."/>
            <person name="Chaiya L."/>
        </authorList>
    </citation>
    <scope>NUCLEOTIDE SEQUENCE [LARGE SCALE GENOMIC DNA]</scope>
    <source>
        <strain evidence="2 3">GLM-1</strain>
    </source>
</reference>
<comment type="caution">
    <text evidence="2">The sequence shown here is derived from an EMBL/GenBank/DDBJ whole genome shotgun (WGS) entry which is preliminary data.</text>
</comment>
<dbReference type="RefSeq" id="WP_125306646.1">
    <property type="nucleotide sequence ID" value="NZ_RSEC01000021.1"/>
</dbReference>
<keyword evidence="3" id="KW-1185">Reference proteome</keyword>
<feature type="chain" id="PRO_5038774861" evidence="1">
    <location>
        <begin position="22"/>
        <end position="123"/>
    </location>
</feature>
<evidence type="ECO:0000313" key="3">
    <source>
        <dbReference type="Proteomes" id="UP000267081"/>
    </source>
</evidence>
<dbReference type="AlphaFoldDB" id="A0A3R9EW61"/>
<evidence type="ECO:0000256" key="1">
    <source>
        <dbReference type="SAM" id="SignalP"/>
    </source>
</evidence>
<proteinExistence type="predicted"/>
<sequence>MKLTIITAAAALTLAACSSTSTDIPASPTGSEPAAEKVTLTVGGLGADQIAYTDPTASGGVRTEQIPGLSTPVSRKITVDKGSTVSVTLSGFADRPVTECTITDATDQVVYIRGKDQCTYVAN</sequence>
<accession>A0A3R9EW61</accession>
<keyword evidence="1" id="KW-0732">Signal</keyword>
<evidence type="ECO:0000313" key="2">
    <source>
        <dbReference type="EMBL" id="RSD23958.1"/>
    </source>
</evidence>
<gene>
    <name evidence="2" type="ORF">EIY87_06195</name>
</gene>
<dbReference type="Proteomes" id="UP000267081">
    <property type="component" value="Unassembled WGS sequence"/>
</dbReference>
<dbReference type="PROSITE" id="PS51257">
    <property type="entry name" value="PROKAR_LIPOPROTEIN"/>
    <property type="match status" value="1"/>
</dbReference>
<dbReference type="EMBL" id="RSEC01000021">
    <property type="protein sequence ID" value="RSD23958.1"/>
    <property type="molecule type" value="Genomic_DNA"/>
</dbReference>